<sequence length="889" mass="101631">MPTVFKNTKFKEDGSEGQIETVSTFSVWICITKSFSAPPVVLRNTLLGALYPYKEFIIGEIPKTTKDPSLLDPFEIPGVQEPYFLDLASNSRTHGRFLFTPNRTIGRDYFSEDWKRIIYGSILHTECNRMFYREMKYIIVDDERQDRDGNPQDDGVNGVHWNSGDCHAKMSKSLLYLLEATETDPGNPIDIDPNNPEHPITVQFCAALFQEWVAKGTASYHPKFELDKRFADYDLVIPLSCFKGNKPALGNHTGKVLIGVVHEAEERRAKPGWMLWQWFKFETLEQDGIITRLHEKCHKLSSALDNIQSLAEILRVDLEEAEQELANLDDNPDAEVAYVDVVLKIIKADKAGVLLLHPYILSKIKFRLQEMWKNLAKAAGVRFYSVMCTPDTYLEKYQQADGNDFVYQPKIFCSASFKEGSYIVFGNPIQHWGNVQLWNNVYEGNFKNTKGILAATRELLLSLGRDANGDYIQLINSQIYPSITAALYEMDSPPKVKKLPNVALKGNLQQIAVNSMNNLAGIVGSLTGRARAIGAELIVLNIPGEGEMRIIDFLAQEMQIAVDSFKSAYPNNQEGLKVVREFLDKSGADIQWLKDLKSDDCYLTRPCLTNPPLTDTVTRIINIVNSYWRYPNLKEDTTPKDYRFTLFSNVYTDEIQDMIAKRERDAYRTEMGEAINHKNLTEDDSRIKEVTAKFKAQTEEIMQNTLNPFRKPYPPRTWAAAYWRSNHLANSGTASLVFLLFCDEIIEELQSKNNRKVWLLSIYAVQYTTFARPQHSAWNGEELTVRSSFVTVNGSEKVSIEAKFDNQPGFIHMGLVPDKMIADVPNGLVWRVKIFAKTYENDRYPRRMSPNDVCTSLFLFSVDMLQEDIDDFMTDHWQNNSRFNPLPFP</sequence>
<dbReference type="RefSeq" id="WP_193870072.1">
    <property type="nucleotide sequence ID" value="NZ_JADEWU010000036.1"/>
</dbReference>
<evidence type="ECO:0000313" key="3">
    <source>
        <dbReference type="Proteomes" id="UP000640725"/>
    </source>
</evidence>
<gene>
    <name evidence="2" type="ORF">IQ236_15475</name>
</gene>
<dbReference type="EMBL" id="JADEWU010000036">
    <property type="protein sequence ID" value="MBE9144610.1"/>
    <property type="molecule type" value="Genomic_DNA"/>
</dbReference>
<dbReference type="Proteomes" id="UP000640725">
    <property type="component" value="Unassembled WGS sequence"/>
</dbReference>
<organism evidence="2 3">
    <name type="scientific">Planktothrix mougeotii LEGE 06226</name>
    <dbReference type="NCBI Taxonomy" id="1828728"/>
    <lineage>
        <taxon>Bacteria</taxon>
        <taxon>Bacillati</taxon>
        <taxon>Cyanobacteriota</taxon>
        <taxon>Cyanophyceae</taxon>
        <taxon>Oscillatoriophycideae</taxon>
        <taxon>Oscillatoriales</taxon>
        <taxon>Microcoleaceae</taxon>
        <taxon>Planktothrix</taxon>
    </lineage>
</organism>
<reference evidence="2 3" key="1">
    <citation type="submission" date="2020-10" db="EMBL/GenBank/DDBJ databases">
        <authorList>
            <person name="Castelo-Branco R."/>
            <person name="Eusebio N."/>
            <person name="Adriana R."/>
            <person name="Vieira A."/>
            <person name="Brugerolle De Fraissinette N."/>
            <person name="Rezende De Castro R."/>
            <person name="Schneider M.P."/>
            <person name="Vasconcelos V."/>
            <person name="Leao P.N."/>
        </authorList>
    </citation>
    <scope>NUCLEOTIDE SEQUENCE [LARGE SCALE GENOMIC DNA]</scope>
    <source>
        <strain evidence="2 3">LEGE 06226</strain>
    </source>
</reference>
<keyword evidence="3" id="KW-1185">Reference proteome</keyword>
<name>A0ABR9UDR2_9CYAN</name>
<evidence type="ECO:0000256" key="1">
    <source>
        <dbReference type="SAM" id="Coils"/>
    </source>
</evidence>
<proteinExistence type="predicted"/>
<protein>
    <submittedName>
        <fullName evidence="2">Uncharacterized protein</fullName>
    </submittedName>
</protein>
<accession>A0ABR9UDR2</accession>
<keyword evidence="1" id="KW-0175">Coiled coil</keyword>
<feature type="coiled-coil region" evidence="1">
    <location>
        <begin position="304"/>
        <end position="331"/>
    </location>
</feature>
<evidence type="ECO:0000313" key="2">
    <source>
        <dbReference type="EMBL" id="MBE9144610.1"/>
    </source>
</evidence>
<comment type="caution">
    <text evidence="2">The sequence shown here is derived from an EMBL/GenBank/DDBJ whole genome shotgun (WGS) entry which is preliminary data.</text>
</comment>